<gene>
    <name evidence="1" type="ORF">DSO57_1021410</name>
</gene>
<evidence type="ECO:0000313" key="1">
    <source>
        <dbReference type="EMBL" id="KAJ9061365.1"/>
    </source>
</evidence>
<dbReference type="EMBL" id="QTSX02005074">
    <property type="protein sequence ID" value="KAJ9061365.1"/>
    <property type="molecule type" value="Genomic_DNA"/>
</dbReference>
<reference evidence="1" key="1">
    <citation type="submission" date="2022-04" db="EMBL/GenBank/DDBJ databases">
        <title>Genome of the entomopathogenic fungus Entomophthora muscae.</title>
        <authorList>
            <person name="Elya C."/>
            <person name="Lovett B.R."/>
            <person name="Lee E."/>
            <person name="Macias A.M."/>
            <person name="Hajek A.E."/>
            <person name="De Bivort B.L."/>
            <person name="Kasson M.T."/>
            <person name="De Fine Licht H.H."/>
            <person name="Stajich J.E."/>
        </authorList>
    </citation>
    <scope>NUCLEOTIDE SEQUENCE</scope>
    <source>
        <strain evidence="1">Berkeley</strain>
    </source>
</reference>
<name>A0ACC2SGD6_9FUNG</name>
<protein>
    <submittedName>
        <fullName evidence="1">Uncharacterized protein</fullName>
    </submittedName>
</protein>
<proteinExistence type="predicted"/>
<evidence type="ECO:0000313" key="2">
    <source>
        <dbReference type="Proteomes" id="UP001165960"/>
    </source>
</evidence>
<accession>A0ACC2SGD6</accession>
<dbReference type="Proteomes" id="UP001165960">
    <property type="component" value="Unassembled WGS sequence"/>
</dbReference>
<sequence>MSVPVVDRNGYPAEAFHPRVGFVGNGPHEQVTRLTTSQTGDIILSPMDRLEGFTWLPILFPFENISKEDTFMPDDQMIAALQKLIERVPVVTGHLERIDKTPVIFEGPNSPLKVCVGTRSVWYTSAKLKGSFQSFKDSSFSYEHLDPNYVFRAANDAIIEGKDYPLLTAKVNRFECGSVLLLVTACHLIVDARSMYEFVKSWGLIYRGIDNEPLVTESRHLFSYDDELNERARPIHAMFDGIVKQPPAPFKTTKLVHVSIDDQKMKANKEKINSELAPDWVSSDDVMVALGWRAFIRAKGLNPTDTSFLLRIFDVRKMNQPPLSMSACGNGVLAIKSEDMSASKVLETPLSEHCRCIRANLNAQTPDLVRDKLTALSKVRLMHHPADAISFPFSKNIFTSSYSGFHPSKVDFQNSPALTVTRAILCEGTISPQPIICGRYSCKLAIDFTHAERLIKDPELIDLGFILNI</sequence>
<comment type="caution">
    <text evidence="1">The sequence shown here is derived from an EMBL/GenBank/DDBJ whole genome shotgun (WGS) entry which is preliminary data.</text>
</comment>
<keyword evidence="2" id="KW-1185">Reference proteome</keyword>
<organism evidence="1 2">
    <name type="scientific">Entomophthora muscae</name>
    <dbReference type="NCBI Taxonomy" id="34485"/>
    <lineage>
        <taxon>Eukaryota</taxon>
        <taxon>Fungi</taxon>
        <taxon>Fungi incertae sedis</taxon>
        <taxon>Zoopagomycota</taxon>
        <taxon>Entomophthoromycotina</taxon>
        <taxon>Entomophthoromycetes</taxon>
        <taxon>Entomophthorales</taxon>
        <taxon>Entomophthoraceae</taxon>
        <taxon>Entomophthora</taxon>
    </lineage>
</organism>